<comment type="caution">
    <text evidence="3">The sequence shown here is derived from an EMBL/GenBank/DDBJ whole genome shotgun (WGS) entry which is preliminary data.</text>
</comment>
<evidence type="ECO:0000256" key="1">
    <source>
        <dbReference type="SAM" id="Coils"/>
    </source>
</evidence>
<organism evidence="3 4">
    <name type="scientific">Nitratireductor aestuarii</name>
    <dbReference type="NCBI Taxonomy" id="1735103"/>
    <lineage>
        <taxon>Bacteria</taxon>
        <taxon>Pseudomonadati</taxon>
        <taxon>Pseudomonadota</taxon>
        <taxon>Alphaproteobacteria</taxon>
        <taxon>Hyphomicrobiales</taxon>
        <taxon>Phyllobacteriaceae</taxon>
        <taxon>Nitratireductor</taxon>
    </lineage>
</organism>
<dbReference type="EMBL" id="BMIF01000001">
    <property type="protein sequence ID" value="GGA53033.1"/>
    <property type="molecule type" value="Genomic_DNA"/>
</dbReference>
<accession>A0A916VYI3</accession>
<proteinExistence type="predicted"/>
<evidence type="ECO:0000313" key="4">
    <source>
        <dbReference type="Proteomes" id="UP000636264"/>
    </source>
</evidence>
<sequence length="104" mass="12226">MWTRHHKRRNTGRLIVPAITVVVLSYFVFHAYNGDYGINAKVRYQERIESLEAELALLTDARKKLEERTSLLNNASLEKDMLDEYVRRSLNYAAPNELVVYIKR</sequence>
<evidence type="ECO:0000256" key="2">
    <source>
        <dbReference type="SAM" id="Phobius"/>
    </source>
</evidence>
<dbReference type="Pfam" id="PF04977">
    <property type="entry name" value="DivIC"/>
    <property type="match status" value="1"/>
</dbReference>
<dbReference type="AlphaFoldDB" id="A0A916VYI3"/>
<reference evidence="3" key="2">
    <citation type="submission" date="2020-09" db="EMBL/GenBank/DDBJ databases">
        <authorList>
            <person name="Sun Q."/>
            <person name="Zhou Y."/>
        </authorList>
    </citation>
    <scope>NUCLEOTIDE SEQUENCE</scope>
    <source>
        <strain evidence="3">CGMCC 1.15320</strain>
    </source>
</reference>
<dbReference type="InterPro" id="IPR007060">
    <property type="entry name" value="FtsL/DivIC"/>
</dbReference>
<evidence type="ECO:0000313" key="3">
    <source>
        <dbReference type="EMBL" id="GGA53033.1"/>
    </source>
</evidence>
<dbReference type="GO" id="GO:0051301">
    <property type="term" value="P:cell division"/>
    <property type="evidence" value="ECO:0007669"/>
    <property type="project" value="UniProtKB-KW"/>
</dbReference>
<dbReference type="Proteomes" id="UP000636264">
    <property type="component" value="Unassembled WGS sequence"/>
</dbReference>
<keyword evidence="2" id="KW-0472">Membrane</keyword>
<name>A0A916VYI3_9HYPH</name>
<keyword evidence="1" id="KW-0175">Coiled coil</keyword>
<keyword evidence="2" id="KW-1133">Transmembrane helix</keyword>
<keyword evidence="4" id="KW-1185">Reference proteome</keyword>
<feature type="coiled-coil region" evidence="1">
    <location>
        <begin position="41"/>
        <end position="68"/>
    </location>
</feature>
<dbReference type="RefSeq" id="WP_188719161.1">
    <property type="nucleotide sequence ID" value="NZ_BMIF01000001.1"/>
</dbReference>
<keyword evidence="3" id="KW-0132">Cell division</keyword>
<reference evidence="3" key="1">
    <citation type="journal article" date="2014" name="Int. J. Syst. Evol. Microbiol.">
        <title>Complete genome sequence of Corynebacterium casei LMG S-19264T (=DSM 44701T), isolated from a smear-ripened cheese.</title>
        <authorList>
            <consortium name="US DOE Joint Genome Institute (JGI-PGF)"/>
            <person name="Walter F."/>
            <person name="Albersmeier A."/>
            <person name="Kalinowski J."/>
            <person name="Ruckert C."/>
        </authorList>
    </citation>
    <scope>NUCLEOTIDE SEQUENCE</scope>
    <source>
        <strain evidence="3">CGMCC 1.15320</strain>
    </source>
</reference>
<protein>
    <submittedName>
        <fullName evidence="3">Cell division protein</fullName>
    </submittedName>
</protein>
<keyword evidence="2" id="KW-0812">Transmembrane</keyword>
<gene>
    <name evidence="3" type="ORF">GCM10011385_03030</name>
</gene>
<keyword evidence="3" id="KW-0131">Cell cycle</keyword>
<feature type="transmembrane region" description="Helical" evidence="2">
    <location>
        <begin position="12"/>
        <end position="32"/>
    </location>
</feature>